<evidence type="ECO:0000313" key="7">
    <source>
        <dbReference type="EMBL" id="KAK1329187.1"/>
    </source>
</evidence>
<dbReference type="PROSITE" id="PS50018">
    <property type="entry name" value="RAS_GTPASE_ACTIV_2"/>
    <property type="match status" value="1"/>
</dbReference>
<dbReference type="Pfam" id="PF00307">
    <property type="entry name" value="CH"/>
    <property type="match status" value="1"/>
</dbReference>
<dbReference type="InterPro" id="IPR008936">
    <property type="entry name" value="Rho_GTPase_activation_prot"/>
</dbReference>
<evidence type="ECO:0000259" key="4">
    <source>
        <dbReference type="PROSITE" id="PS50018"/>
    </source>
</evidence>
<dbReference type="GO" id="GO:0051015">
    <property type="term" value="F:actin filament binding"/>
    <property type="evidence" value="ECO:0007669"/>
    <property type="project" value="TreeGrafter"/>
</dbReference>
<dbReference type="GO" id="GO:0120025">
    <property type="term" value="C:plasma membrane bounded cell projection"/>
    <property type="evidence" value="ECO:0007669"/>
    <property type="project" value="UniProtKB-ARBA"/>
</dbReference>
<dbReference type="Pfam" id="PF00612">
    <property type="entry name" value="IQ"/>
    <property type="match status" value="4"/>
</dbReference>
<dbReference type="PROSITE" id="PS01159">
    <property type="entry name" value="WW_DOMAIN_1"/>
    <property type="match status" value="1"/>
</dbReference>
<proteinExistence type="predicted"/>
<dbReference type="PROSITE" id="PS50096">
    <property type="entry name" value="IQ"/>
    <property type="match status" value="4"/>
</dbReference>
<dbReference type="Gene3D" id="1.10.506.10">
    <property type="entry name" value="GTPase Activation - p120gap, domain 1"/>
    <property type="match status" value="1"/>
</dbReference>
<feature type="domain" description="Calponin-homology (CH)" evidence="6">
    <location>
        <begin position="14"/>
        <end position="129"/>
    </location>
</feature>
<dbReference type="Proteomes" id="UP001177744">
    <property type="component" value="Unassembled WGS sequence"/>
</dbReference>
<reference evidence="7" key="1">
    <citation type="submission" date="2023-06" db="EMBL/GenBank/DDBJ databases">
        <title>Reference genome for the Northern bat (Eptesicus nilssonii), a most northern bat species.</title>
        <authorList>
            <person name="Laine V.N."/>
            <person name="Pulliainen A.T."/>
            <person name="Lilley T.M."/>
        </authorList>
    </citation>
    <scope>NUCLEOTIDE SEQUENCE</scope>
    <source>
        <strain evidence="7">BLF_Eptnil</strain>
        <tissue evidence="7">Kidney</tissue>
    </source>
</reference>
<dbReference type="FunFam" id="1.20.5.190:FF:000033">
    <property type="entry name" value="IQ motif containing GTPase activating protein 3"/>
    <property type="match status" value="1"/>
</dbReference>
<dbReference type="FunFam" id="1.10.506.10:FF:000004">
    <property type="entry name" value="IQ motif containing GTPase activating protein 1"/>
    <property type="match status" value="1"/>
</dbReference>
<dbReference type="FunFam" id="1.10.418.10:FF:000013">
    <property type="entry name" value="IQ motif containing GTPase activating protein 1"/>
    <property type="match status" value="1"/>
</dbReference>
<organism evidence="7 8">
    <name type="scientific">Cnephaeus nilssonii</name>
    <name type="common">Northern bat</name>
    <name type="synonym">Eptesicus nilssonii</name>
    <dbReference type="NCBI Taxonomy" id="3371016"/>
    <lineage>
        <taxon>Eukaryota</taxon>
        <taxon>Metazoa</taxon>
        <taxon>Chordata</taxon>
        <taxon>Craniata</taxon>
        <taxon>Vertebrata</taxon>
        <taxon>Euteleostomi</taxon>
        <taxon>Mammalia</taxon>
        <taxon>Eutheria</taxon>
        <taxon>Laurasiatheria</taxon>
        <taxon>Chiroptera</taxon>
        <taxon>Yangochiroptera</taxon>
        <taxon>Vespertilionidae</taxon>
        <taxon>Cnephaeus</taxon>
    </lineage>
</organism>
<evidence type="ECO:0008006" key="9">
    <source>
        <dbReference type="Google" id="ProtNLM"/>
    </source>
</evidence>
<sequence length="1615" mass="182650">MDEQRRQNVAYQYLCRLEEAKRWMEACLKEELPPPVELEENLRNGVLLAKLGHRFAPSVVPLKKIYDMEQLRYQATGLHFRHTDNINFWLSAIAHIGLPSTFFPETTDIYDKKNMPRVVYCIHALSLFLFRLGLAPQIHDLYGKVKFTAEELSNMASELAKYGLQLPAFSKIGGILANELSVDEAAVHAAVLAINEAVERGVVEDTLAALQNPCALLENLREPLAVIYQELLAQAKMEKAANARNCYLQDDGESQDIYDCYLTQAEIQGNINHVNVRGALEVVDDALERQSPEALLEALQDPGLILRWVNRDGVFMVPGGLFLLHLFLFQELGLVGLLEKEEIQAGVAAANMKGDQEQAMLQAVRRINKAIRKGVAADTVKELMCPEAQLPPVYAFASAMYQQELAVLQRQQQGELGQEELFVAVEMLSAVVLINQALGARDASGFWSSLVNPATGLAEVEGENAQRYFDALVKLRQERGVNGAFLSWNDLQATVSQVNAQVQEETDQVLAVSLINEALNQDNPEKTLSALLLPSAGLENVSLPVAPRYHLLLVAAKRQKAQGTRDPGAVLWLEEIRQEVARANQDTNTAQRMALGVAAINQAIKEGKADQTERVLRNPNVALRGVVPDCADGYQRVLEGAMAKKRRPGDTAFWVQHDMKDGSAYYFHLQTFQGTWERPQGCCLNTSHLTREEIQSAVTKVTAAHDRQQLWKANVGFVIQLQARLRGFLVRQKFAEHSHFLRTWLPAVIKIQAHWRGHRQKKMYLERLQYLKANVDAVIKIQAWARMWAARRRYRRRLGFFQKNVHAVVKIQAFFRARKARDEYRTLVHTPHPPLSVVRRFVHLLNQSQQDFLAEAELLKLQEEVVRTIRSNQQLEQDLNLMDIKIGLLVKNRITLQEVVFHCKKLTKKNKEQLSDMMVLDKQKGLKALSKEKRQKLEAYQHLFYLLQTQPIYLAKLIFQMPQNKTTKFMESVIFSLYNYASNRREAYLLLQLFRTALQEEIKSKVEQPQDMVTGNPTVVRLVVRFYRNGRGQSALREILSKVIQDVLEDKMLSIHTDPVHIYKSWVNQTEAQTGQRSHLPYNVTPEQALSHPEVQRRLDISLRSLLAVTDKFLVAIISSVDQIPYGMRYVAKVGLGCQGRAQSAVRCLLCPQVVGNLLYYRFLNPAVVAPDAFDIVAMAAGGALATPSATPWGLWLSSCSMPQLARPSLGRAGTYKVLAPCEENTGLTNRRFVCRACQVPEPEERFAMDEYSDMVAVSKPTVYITVGELVNTHRLLLEHQDWIAPDHRDPLHELLEDLGELPTVPDLIGENVAADGSVDLSKLEVSLTLTNKFEGLETDADDTSARSLLLSTKQLLADIMQFHHGDSVKEMLSLSVSSSQEAAHKRLMCWRQACEAQNSEPLRHGRSLKADALLPLAEKQRRALRNLRRLESLGLVSANNGYQGLVDELAKDIRNQRRHRQRRKAELVKLRATLQGLHAKTSFYEEQGDYYSQYIRACLDHLGPRSKSSGKGKKQLSLHYTAAQLLEKGVLVEIEDLPTSHFRNVIFDISPGDEAGKFEVNAKFLGVDMERFQLHYQDLLQLQYEGVAVMKLFSKAKVNVNLLIFLLNKKFLRK</sequence>
<dbReference type="GO" id="GO:0005516">
    <property type="term" value="F:calmodulin binding"/>
    <property type="evidence" value="ECO:0007669"/>
    <property type="project" value="UniProtKB-KW"/>
</dbReference>
<dbReference type="GO" id="GO:0005938">
    <property type="term" value="C:cell cortex"/>
    <property type="evidence" value="ECO:0007669"/>
    <property type="project" value="TreeGrafter"/>
</dbReference>
<feature type="domain" description="Ras-GAP" evidence="4">
    <location>
        <begin position="972"/>
        <end position="1207"/>
    </location>
</feature>
<dbReference type="PANTHER" id="PTHR14149">
    <property type="entry name" value="RAS GTPASE-ACTIVATING PROTEIN WITH IQ MOTIF"/>
    <property type="match status" value="1"/>
</dbReference>
<evidence type="ECO:0000259" key="6">
    <source>
        <dbReference type="PROSITE" id="PS50021"/>
    </source>
</evidence>
<evidence type="ECO:0000313" key="8">
    <source>
        <dbReference type="Proteomes" id="UP001177744"/>
    </source>
</evidence>
<dbReference type="GO" id="GO:1903479">
    <property type="term" value="P:mitotic actomyosin contractile ring assembly actin filament organization"/>
    <property type="evidence" value="ECO:0007669"/>
    <property type="project" value="TreeGrafter"/>
</dbReference>
<dbReference type="Pfam" id="PF00616">
    <property type="entry name" value="RasGAP"/>
    <property type="match status" value="1"/>
</dbReference>
<evidence type="ECO:0000259" key="5">
    <source>
        <dbReference type="PROSITE" id="PS50020"/>
    </source>
</evidence>
<dbReference type="SMART" id="SM00323">
    <property type="entry name" value="RasGAP"/>
    <property type="match status" value="1"/>
</dbReference>
<gene>
    <name evidence="7" type="ORF">QTO34_011367</name>
</gene>
<dbReference type="PROSITE" id="PS50020">
    <property type="entry name" value="WW_DOMAIN_2"/>
    <property type="match status" value="1"/>
</dbReference>
<dbReference type="CDD" id="cd00201">
    <property type="entry name" value="WW"/>
    <property type="match status" value="1"/>
</dbReference>
<dbReference type="SUPFAM" id="SSF51045">
    <property type="entry name" value="WW domain"/>
    <property type="match status" value="1"/>
</dbReference>
<keyword evidence="8" id="KW-1185">Reference proteome</keyword>
<dbReference type="SUPFAM" id="SSF47576">
    <property type="entry name" value="Calponin-homology domain, CH-domain"/>
    <property type="match status" value="1"/>
</dbReference>
<dbReference type="PANTHER" id="PTHR14149:SF10">
    <property type="entry name" value="RAS GTPASE-ACTIVATING-LIKE PROTEIN IQGAP3"/>
    <property type="match status" value="1"/>
</dbReference>
<protein>
    <recommendedName>
        <fullName evidence="9">IQ motif containing GTPase activating protein 3</fullName>
    </recommendedName>
</protein>
<dbReference type="Pfam" id="PF03836">
    <property type="entry name" value="RasGAP_C"/>
    <property type="match status" value="1"/>
</dbReference>
<dbReference type="GO" id="GO:0005096">
    <property type="term" value="F:GTPase activator activity"/>
    <property type="evidence" value="ECO:0007669"/>
    <property type="project" value="TreeGrafter"/>
</dbReference>
<dbReference type="InterPro" id="IPR001202">
    <property type="entry name" value="WW_dom"/>
</dbReference>
<accession>A0AA40HE70</accession>
<dbReference type="InterPro" id="IPR001715">
    <property type="entry name" value="CH_dom"/>
</dbReference>
<evidence type="ECO:0000256" key="3">
    <source>
        <dbReference type="ARBA" id="ARBA00022860"/>
    </source>
</evidence>
<dbReference type="InterPro" id="IPR036020">
    <property type="entry name" value="WW_dom_sf"/>
</dbReference>
<feature type="domain" description="WW" evidence="5">
    <location>
        <begin position="654"/>
        <end position="681"/>
    </location>
</feature>
<dbReference type="SMART" id="SM00033">
    <property type="entry name" value="CH"/>
    <property type="match status" value="1"/>
</dbReference>
<dbReference type="InterPro" id="IPR023152">
    <property type="entry name" value="RasGAP_CS"/>
</dbReference>
<name>A0AA40HE70_CNENI</name>
<keyword evidence="3" id="KW-0112">Calmodulin-binding</keyword>
<dbReference type="Gene3D" id="2.20.70.10">
    <property type="match status" value="1"/>
</dbReference>
<evidence type="ECO:0000256" key="1">
    <source>
        <dbReference type="ARBA" id="ARBA00022553"/>
    </source>
</evidence>
<dbReference type="Gene3D" id="1.20.5.190">
    <property type="match status" value="2"/>
</dbReference>
<keyword evidence="2" id="KW-0677">Repeat</keyword>
<dbReference type="Gene3D" id="1.10.418.10">
    <property type="entry name" value="Calponin-like domain"/>
    <property type="match status" value="1"/>
</dbReference>
<comment type="caution">
    <text evidence="7">The sequence shown here is derived from an EMBL/GenBank/DDBJ whole genome shotgun (WGS) entry which is preliminary data.</text>
</comment>
<dbReference type="SMART" id="SM00015">
    <property type="entry name" value="IQ"/>
    <property type="match status" value="4"/>
</dbReference>
<dbReference type="SUPFAM" id="SSF48350">
    <property type="entry name" value="GTPase activation domain, GAP"/>
    <property type="match status" value="1"/>
</dbReference>
<dbReference type="InterPro" id="IPR000593">
    <property type="entry name" value="RasGAP_C"/>
</dbReference>
<dbReference type="InterPro" id="IPR001936">
    <property type="entry name" value="RasGAP_dom"/>
</dbReference>
<dbReference type="PROSITE" id="PS00509">
    <property type="entry name" value="RAS_GTPASE_ACTIV_1"/>
    <property type="match status" value="1"/>
</dbReference>
<dbReference type="EMBL" id="JAULJE010000022">
    <property type="protein sequence ID" value="KAK1329187.1"/>
    <property type="molecule type" value="Genomic_DNA"/>
</dbReference>
<dbReference type="InterPro" id="IPR000048">
    <property type="entry name" value="IQ_motif_EF-hand-BS"/>
</dbReference>
<keyword evidence="1" id="KW-0597">Phosphoprotein</keyword>
<dbReference type="PROSITE" id="PS50021">
    <property type="entry name" value="CH"/>
    <property type="match status" value="1"/>
</dbReference>
<dbReference type="SUPFAM" id="SSF143885">
    <property type="entry name" value="RGC domain-like"/>
    <property type="match status" value="1"/>
</dbReference>
<dbReference type="InterPro" id="IPR036872">
    <property type="entry name" value="CH_dom_sf"/>
</dbReference>
<evidence type="ECO:0000256" key="2">
    <source>
        <dbReference type="ARBA" id="ARBA00022737"/>
    </source>
</evidence>